<dbReference type="AlphaFoldDB" id="A0A0G4EJL5"/>
<gene>
    <name evidence="3" type="ORF">Vbra_7677</name>
</gene>
<dbReference type="Proteomes" id="UP000041254">
    <property type="component" value="Unassembled WGS sequence"/>
</dbReference>
<reference evidence="3 4" key="1">
    <citation type="submission" date="2014-11" db="EMBL/GenBank/DDBJ databases">
        <authorList>
            <person name="Zhu J."/>
            <person name="Qi W."/>
            <person name="Song R."/>
        </authorList>
    </citation>
    <scope>NUCLEOTIDE SEQUENCE [LARGE SCALE GENOMIC DNA]</scope>
</reference>
<name>A0A0G4EJL5_VITBC</name>
<keyword evidence="2" id="KW-0812">Transmembrane</keyword>
<keyword evidence="2" id="KW-1133">Transmembrane helix</keyword>
<evidence type="ECO:0000313" key="3">
    <source>
        <dbReference type="EMBL" id="CEL96697.1"/>
    </source>
</evidence>
<evidence type="ECO:0000256" key="2">
    <source>
        <dbReference type="SAM" id="Phobius"/>
    </source>
</evidence>
<keyword evidence="4" id="KW-1185">Reference proteome</keyword>
<evidence type="ECO:0000256" key="1">
    <source>
        <dbReference type="SAM" id="MobiDB-lite"/>
    </source>
</evidence>
<dbReference type="PhylomeDB" id="A0A0G4EJL5"/>
<feature type="compositionally biased region" description="Basic and acidic residues" evidence="1">
    <location>
        <begin position="1"/>
        <end position="19"/>
    </location>
</feature>
<dbReference type="VEuPathDB" id="CryptoDB:Vbra_7677"/>
<dbReference type="EMBL" id="CDMY01000243">
    <property type="protein sequence ID" value="CEL96697.1"/>
    <property type="molecule type" value="Genomic_DNA"/>
</dbReference>
<accession>A0A0G4EJL5</accession>
<protein>
    <submittedName>
        <fullName evidence="3">Uncharacterized protein</fullName>
    </submittedName>
</protein>
<proteinExistence type="predicted"/>
<dbReference type="InParanoid" id="A0A0G4EJL5"/>
<keyword evidence="2" id="KW-0472">Membrane</keyword>
<evidence type="ECO:0000313" key="4">
    <source>
        <dbReference type="Proteomes" id="UP000041254"/>
    </source>
</evidence>
<feature type="transmembrane region" description="Helical" evidence="2">
    <location>
        <begin position="34"/>
        <end position="56"/>
    </location>
</feature>
<feature type="region of interest" description="Disordered" evidence="1">
    <location>
        <begin position="1"/>
        <end position="21"/>
    </location>
</feature>
<organism evidence="3 4">
    <name type="scientific">Vitrella brassicaformis (strain CCMP3155)</name>
    <dbReference type="NCBI Taxonomy" id="1169540"/>
    <lineage>
        <taxon>Eukaryota</taxon>
        <taxon>Sar</taxon>
        <taxon>Alveolata</taxon>
        <taxon>Colpodellida</taxon>
        <taxon>Vitrellaceae</taxon>
        <taxon>Vitrella</taxon>
    </lineage>
</organism>
<sequence length="256" mass="28617">MAHVPQHTDSRAADVEDPKVSLATEKPKRTALKVLAIVGGIVLTAACLFGIMLAAVQVSKEITVSDDEQLVNSKDSMPLRFSEALDSLPLEGLAFLPLNEIQKMESLHINMPEQGSERVYNIEGVFRDLTTNTTEVHLSLGHKLLTSPGKFSLVDEKGAFVYSGEYDFEYVSTEELEKLIKEEADTANDKEGSRRRLGFGFSLGGFGLRLSRGGYGGWGRGYYSGYRYPSYYGWGGYRGYSYRPRYYGGYGRWGWW</sequence>